<dbReference type="HOGENOM" id="CLU_3410797_0_0_1"/>
<keyword evidence="2" id="KW-1185">Reference proteome</keyword>
<accession>A0A084QZB6</accession>
<sequence length="29" mass="3300">MKSLACNQGDEDGYQLFKEERAAIDLKLI</sequence>
<gene>
    <name evidence="1" type="ORF">S40285_08618</name>
</gene>
<reference evidence="1 2" key="1">
    <citation type="journal article" date="2014" name="BMC Genomics">
        <title>Comparative genome sequencing reveals chemotype-specific gene clusters in the toxigenic black mold Stachybotrys.</title>
        <authorList>
            <person name="Semeiks J."/>
            <person name="Borek D."/>
            <person name="Otwinowski Z."/>
            <person name="Grishin N.V."/>
        </authorList>
    </citation>
    <scope>NUCLEOTIDE SEQUENCE [LARGE SCALE GENOMIC DNA]</scope>
    <source>
        <strain evidence="1 2">IBT 40285</strain>
    </source>
</reference>
<name>A0A084QZB6_STAC4</name>
<dbReference type="Proteomes" id="UP000028524">
    <property type="component" value="Unassembled WGS sequence"/>
</dbReference>
<evidence type="ECO:0000313" key="1">
    <source>
        <dbReference type="EMBL" id="KFA69301.1"/>
    </source>
</evidence>
<protein>
    <submittedName>
        <fullName evidence="1">Uncharacterized protein</fullName>
    </submittedName>
</protein>
<dbReference type="EMBL" id="KL659560">
    <property type="protein sequence ID" value="KFA69301.1"/>
    <property type="molecule type" value="Genomic_DNA"/>
</dbReference>
<organism evidence="1 2">
    <name type="scientific">Stachybotrys chlorohalonatus (strain IBT 40285)</name>
    <dbReference type="NCBI Taxonomy" id="1283841"/>
    <lineage>
        <taxon>Eukaryota</taxon>
        <taxon>Fungi</taxon>
        <taxon>Dikarya</taxon>
        <taxon>Ascomycota</taxon>
        <taxon>Pezizomycotina</taxon>
        <taxon>Sordariomycetes</taxon>
        <taxon>Hypocreomycetidae</taxon>
        <taxon>Hypocreales</taxon>
        <taxon>Stachybotryaceae</taxon>
        <taxon>Stachybotrys</taxon>
    </lineage>
</organism>
<proteinExistence type="predicted"/>
<evidence type="ECO:0000313" key="2">
    <source>
        <dbReference type="Proteomes" id="UP000028524"/>
    </source>
</evidence>
<dbReference type="InParanoid" id="A0A084QZB6"/>
<dbReference type="AlphaFoldDB" id="A0A084QZB6"/>